<accession>A0ABR7R739</accession>
<dbReference type="EMBL" id="JACTUZ010000041">
    <property type="protein sequence ID" value="MBC9177565.1"/>
    <property type="molecule type" value="Genomic_DNA"/>
</dbReference>
<protein>
    <submittedName>
        <fullName evidence="2">Uncharacterized protein</fullName>
    </submittedName>
</protein>
<evidence type="ECO:0000256" key="1">
    <source>
        <dbReference type="SAM" id="MobiDB-lite"/>
    </source>
</evidence>
<dbReference type="Proteomes" id="UP000603940">
    <property type="component" value="Unassembled WGS sequence"/>
</dbReference>
<name>A0ABR7R739_9PROT</name>
<organism evidence="2 3">
    <name type="scientific">Pseudoroseomonas ludipueritiae</name>
    <dbReference type="NCBI Taxonomy" id="198093"/>
    <lineage>
        <taxon>Bacteria</taxon>
        <taxon>Pseudomonadati</taxon>
        <taxon>Pseudomonadota</taxon>
        <taxon>Alphaproteobacteria</taxon>
        <taxon>Acetobacterales</taxon>
        <taxon>Acetobacteraceae</taxon>
        <taxon>Pseudoroseomonas</taxon>
    </lineage>
</organism>
<gene>
    <name evidence="2" type="ORF">IBL25_11500</name>
</gene>
<dbReference type="RefSeq" id="WP_187778686.1">
    <property type="nucleotide sequence ID" value="NZ_JACTUZ010000041.1"/>
</dbReference>
<feature type="region of interest" description="Disordered" evidence="1">
    <location>
        <begin position="92"/>
        <end position="112"/>
    </location>
</feature>
<keyword evidence="3" id="KW-1185">Reference proteome</keyword>
<sequence>MKVANQDGGAVQLTDEQVKAAEAQGCHFVEATEAQVRQFAMQRRVFQIGGKPYLATRADGFYETAGTLMARIAEAMKQRQAVAPAKPSVVEQVDEEAPQAAAAPEVEEAAPAAEMPEVAAEPAAVEPVREVAARPLSGGSSAVVAAMQTIAKGYARGHQVDATQLSTLLTTVHRTLSGLEPSRPRSRGSAQS</sequence>
<proteinExistence type="predicted"/>
<evidence type="ECO:0000313" key="2">
    <source>
        <dbReference type="EMBL" id="MBC9177565.1"/>
    </source>
</evidence>
<feature type="compositionally biased region" description="Low complexity" evidence="1">
    <location>
        <begin position="98"/>
        <end position="112"/>
    </location>
</feature>
<comment type="caution">
    <text evidence="2">The sequence shown here is derived from an EMBL/GenBank/DDBJ whole genome shotgun (WGS) entry which is preliminary data.</text>
</comment>
<evidence type="ECO:0000313" key="3">
    <source>
        <dbReference type="Proteomes" id="UP000603940"/>
    </source>
</evidence>
<reference evidence="2 3" key="1">
    <citation type="journal article" date="2009" name="Int. J. Syst. Evol. Microbiol.">
        <title>Transfer of Teichococcus ludipueritiae and Muricoccus roseus to the genus Roseomonas, as Roseomonas ludipueritiae comb. nov. and Roseomonas rosea comb. nov., respectively, and emended description of the genus Roseomonas.</title>
        <authorList>
            <person name="Sanchez-Porro C."/>
            <person name="Gallego V."/>
            <person name="Busse H.J."/>
            <person name="Kampfer P."/>
            <person name="Ventosa A."/>
        </authorList>
    </citation>
    <scope>NUCLEOTIDE SEQUENCE [LARGE SCALE GENOMIC DNA]</scope>
    <source>
        <strain evidence="2 3">DSM 14915</strain>
    </source>
</reference>